<evidence type="ECO:0000313" key="7">
    <source>
        <dbReference type="EMBL" id="GGZ17580.1"/>
    </source>
</evidence>
<evidence type="ECO:0000259" key="5">
    <source>
        <dbReference type="PROSITE" id="PS51781"/>
    </source>
</evidence>
<keyword evidence="8" id="KW-1185">Reference proteome</keyword>
<protein>
    <submittedName>
        <fullName evidence="7">Cytochrome c</fullName>
    </submittedName>
</protein>
<keyword evidence="3" id="KW-0378">Hydrolase</keyword>
<sequence length="388" mass="42937">MKINKIYYVAALLLSTWACQEPVESTNERAALIDAVKEEYAPDKRVALFDVEASQDTLSGETNLPQALSALKAKMDEKGLNYVDNVALLPAADLDGNTKGVVTISVANIRSAPKHSAELATQATMGMPVNVLKKEGSWYLVQTPDDYISWVDAAGIAVMDEQGFNAWTQEEKVIYTGLLGYVYEDENESMMVSDLTAGNVLALKGESKSRYKIALPDGREGYINKSEAEPFEAWLAERSLSDQNLINTAKSMMGIPYLWGGTSIKGVDCSGFTKTIYYLNGQVIPRDASQQINEGDLVDSEKNWDKLEVGDLLFFGKPATDSTSERVIHVGMWIGNGSFIHSRGRVRVSSFDPNSANFDEYELGRYLRTKRIRQVPSERIISVDKIIN</sequence>
<dbReference type="RefSeq" id="WP_018473952.1">
    <property type="nucleotide sequence ID" value="NZ_BMWX01000001.1"/>
</dbReference>
<dbReference type="InterPro" id="IPR051202">
    <property type="entry name" value="Peptidase_C40"/>
</dbReference>
<reference evidence="7" key="2">
    <citation type="submission" date="2020-09" db="EMBL/GenBank/DDBJ databases">
        <authorList>
            <person name="Sun Q."/>
            <person name="Kim S."/>
        </authorList>
    </citation>
    <scope>NUCLEOTIDE SEQUENCE</scope>
    <source>
        <strain evidence="7">KCTC 12368</strain>
    </source>
</reference>
<evidence type="ECO:0000256" key="4">
    <source>
        <dbReference type="ARBA" id="ARBA00022807"/>
    </source>
</evidence>
<name>A0A918UL08_9BACT</name>
<comment type="caution">
    <text evidence="7">The sequence shown here is derived from an EMBL/GenBank/DDBJ whole genome shotgun (WGS) entry which is preliminary data.</text>
</comment>
<dbReference type="PANTHER" id="PTHR47053">
    <property type="entry name" value="MUREIN DD-ENDOPEPTIDASE MEPH-RELATED"/>
    <property type="match status" value="1"/>
</dbReference>
<dbReference type="Gene3D" id="3.90.1720.10">
    <property type="entry name" value="endopeptidase domain like (from Nostoc punctiforme)"/>
    <property type="match status" value="1"/>
</dbReference>
<dbReference type="InterPro" id="IPR038765">
    <property type="entry name" value="Papain-like_cys_pep_sf"/>
</dbReference>
<dbReference type="PANTHER" id="PTHR47053:SF1">
    <property type="entry name" value="MUREIN DD-ENDOPEPTIDASE MEPH-RELATED"/>
    <property type="match status" value="1"/>
</dbReference>
<keyword evidence="4" id="KW-0788">Thiol protease</keyword>
<keyword evidence="2" id="KW-0645">Protease</keyword>
<comment type="similarity">
    <text evidence="1">Belongs to the peptidase C40 family.</text>
</comment>
<dbReference type="Proteomes" id="UP000619457">
    <property type="component" value="Unassembled WGS sequence"/>
</dbReference>
<dbReference type="InterPro" id="IPR003646">
    <property type="entry name" value="SH3-like_bac-type"/>
</dbReference>
<dbReference type="InterPro" id="IPR000064">
    <property type="entry name" value="NLP_P60_dom"/>
</dbReference>
<dbReference type="EMBL" id="BMWX01000001">
    <property type="protein sequence ID" value="GGZ17580.1"/>
    <property type="molecule type" value="Genomic_DNA"/>
</dbReference>
<dbReference type="AlphaFoldDB" id="A0A918UL08"/>
<organism evidence="7 8">
    <name type="scientific">Echinicola pacifica</name>
    <dbReference type="NCBI Taxonomy" id="346377"/>
    <lineage>
        <taxon>Bacteria</taxon>
        <taxon>Pseudomonadati</taxon>
        <taxon>Bacteroidota</taxon>
        <taxon>Cytophagia</taxon>
        <taxon>Cytophagales</taxon>
        <taxon>Cyclobacteriaceae</taxon>
        <taxon>Echinicola</taxon>
    </lineage>
</organism>
<accession>A0A918UL08</accession>
<dbReference type="SUPFAM" id="SSF54001">
    <property type="entry name" value="Cysteine proteinases"/>
    <property type="match status" value="1"/>
</dbReference>
<evidence type="ECO:0000313" key="8">
    <source>
        <dbReference type="Proteomes" id="UP000619457"/>
    </source>
</evidence>
<dbReference type="GO" id="GO:0006508">
    <property type="term" value="P:proteolysis"/>
    <property type="evidence" value="ECO:0007669"/>
    <property type="project" value="UniProtKB-KW"/>
</dbReference>
<proteinExistence type="inferred from homology"/>
<reference evidence="7" key="1">
    <citation type="journal article" date="2014" name="Int. J. Syst. Evol. Microbiol.">
        <title>Complete genome sequence of Corynebacterium casei LMG S-19264T (=DSM 44701T), isolated from a smear-ripened cheese.</title>
        <authorList>
            <consortium name="US DOE Joint Genome Institute (JGI-PGF)"/>
            <person name="Walter F."/>
            <person name="Albersmeier A."/>
            <person name="Kalinowski J."/>
            <person name="Ruckert C."/>
        </authorList>
    </citation>
    <scope>NUCLEOTIDE SEQUENCE</scope>
    <source>
        <strain evidence="7">KCTC 12368</strain>
    </source>
</reference>
<dbReference type="Pfam" id="PF00877">
    <property type="entry name" value="NLPC_P60"/>
    <property type="match status" value="1"/>
</dbReference>
<gene>
    <name evidence="7" type="ORF">GCM10007049_07740</name>
</gene>
<dbReference type="PROSITE" id="PS51781">
    <property type="entry name" value="SH3B"/>
    <property type="match status" value="1"/>
</dbReference>
<evidence type="ECO:0000256" key="3">
    <source>
        <dbReference type="ARBA" id="ARBA00022801"/>
    </source>
</evidence>
<dbReference type="Gene3D" id="2.30.30.40">
    <property type="entry name" value="SH3 Domains"/>
    <property type="match status" value="2"/>
</dbReference>
<evidence type="ECO:0000256" key="2">
    <source>
        <dbReference type="ARBA" id="ARBA00022670"/>
    </source>
</evidence>
<feature type="domain" description="NlpC/P60" evidence="6">
    <location>
        <begin position="239"/>
        <end position="373"/>
    </location>
</feature>
<evidence type="ECO:0000256" key="1">
    <source>
        <dbReference type="ARBA" id="ARBA00007074"/>
    </source>
</evidence>
<evidence type="ECO:0000259" key="6">
    <source>
        <dbReference type="PROSITE" id="PS51935"/>
    </source>
</evidence>
<dbReference type="Pfam" id="PF08239">
    <property type="entry name" value="SH3_3"/>
    <property type="match status" value="1"/>
</dbReference>
<feature type="domain" description="SH3b" evidence="5">
    <location>
        <begin position="97"/>
        <end position="160"/>
    </location>
</feature>
<dbReference type="PROSITE" id="PS51935">
    <property type="entry name" value="NLPC_P60"/>
    <property type="match status" value="1"/>
</dbReference>
<dbReference type="GO" id="GO:0008234">
    <property type="term" value="F:cysteine-type peptidase activity"/>
    <property type="evidence" value="ECO:0007669"/>
    <property type="project" value="UniProtKB-KW"/>
</dbReference>